<keyword evidence="3" id="KW-1003">Cell membrane</keyword>
<feature type="transmembrane region" description="Helical" evidence="8">
    <location>
        <begin position="470"/>
        <end position="488"/>
    </location>
</feature>
<gene>
    <name evidence="9" type="primary">TYRP</name>
    <name evidence="9" type="ORF">TSPGSL018_1375</name>
</gene>
<keyword evidence="4" id="KW-0997">Cell inner membrane</keyword>
<feature type="transmembrane region" description="Helical" evidence="8">
    <location>
        <begin position="281"/>
        <end position="306"/>
    </location>
</feature>
<feature type="transmembrane region" description="Helical" evidence="8">
    <location>
        <begin position="220"/>
        <end position="239"/>
    </location>
</feature>
<dbReference type="AlphaFoldDB" id="A0A061RMB9"/>
<evidence type="ECO:0000256" key="5">
    <source>
        <dbReference type="ARBA" id="ARBA00022692"/>
    </source>
</evidence>
<feature type="transmembrane region" description="Helical" evidence="8">
    <location>
        <begin position="318"/>
        <end position="339"/>
    </location>
</feature>
<dbReference type="GO" id="GO:0005886">
    <property type="term" value="C:plasma membrane"/>
    <property type="evidence" value="ECO:0007669"/>
    <property type="project" value="UniProtKB-SubCell"/>
</dbReference>
<evidence type="ECO:0000256" key="1">
    <source>
        <dbReference type="ARBA" id="ARBA00004429"/>
    </source>
</evidence>
<accession>A0A061RMB9</accession>
<dbReference type="Pfam" id="PF03222">
    <property type="entry name" value="Trp_Tyr_perm"/>
    <property type="match status" value="1"/>
</dbReference>
<keyword evidence="2" id="KW-0813">Transport</keyword>
<dbReference type="EMBL" id="GBEZ01014396">
    <property type="protein sequence ID" value="JAC71671.1"/>
    <property type="molecule type" value="Transcribed_RNA"/>
</dbReference>
<evidence type="ECO:0000256" key="2">
    <source>
        <dbReference type="ARBA" id="ARBA00022448"/>
    </source>
</evidence>
<feature type="transmembrane region" description="Helical" evidence="8">
    <location>
        <begin position="368"/>
        <end position="390"/>
    </location>
</feature>
<feature type="transmembrane region" description="Helical" evidence="8">
    <location>
        <begin position="402"/>
        <end position="424"/>
    </location>
</feature>
<keyword evidence="6 8" id="KW-1133">Transmembrane helix</keyword>
<keyword evidence="7 8" id="KW-0472">Membrane</keyword>
<protein>
    <submittedName>
        <fullName evidence="9">Tyrosine-specific transport protein</fullName>
    </submittedName>
</protein>
<proteinExistence type="predicted"/>
<dbReference type="PANTHER" id="PTHR32195:SF26">
    <property type="entry name" value="TRYPTOPHAN OR TYROSINE TRANSPORTER PROTEIN"/>
    <property type="match status" value="1"/>
</dbReference>
<evidence type="ECO:0000256" key="7">
    <source>
        <dbReference type="ARBA" id="ARBA00023136"/>
    </source>
</evidence>
<dbReference type="GO" id="GO:0003333">
    <property type="term" value="P:amino acid transmembrane transport"/>
    <property type="evidence" value="ECO:0007669"/>
    <property type="project" value="InterPro"/>
</dbReference>
<feature type="transmembrane region" description="Helical" evidence="8">
    <location>
        <begin position="136"/>
        <end position="158"/>
    </location>
</feature>
<feature type="transmembrane region" description="Helical" evidence="8">
    <location>
        <begin position="251"/>
        <end position="269"/>
    </location>
</feature>
<sequence length="495" mass="50707">MLTMPVASPVSFLSHWWPRVCLTKGQSTCALQLSASPCRVSIRDKGSPHTFVRKQTLLHAVNEDEKAESEVIDEGDSGVAEFPDQVPEAGRLWSNLNPENMSHQPGSVFGAVGLVAGTTVGAGILALPATTAPAGFAASAVALTGGAVYAMVTALLLAEVNLNTLCELGGGGVSIVSMAERTLGKGGTRLASGAYLFLHYCLLVAYFSRGGEALQGLAGVPLWLGSAAFAGALGGMCYFSSTKALDAINGVLFAGVLLSFGVLTAGGVADVDPQSLGEANWGAVPATLPVISLAFVFQNIVPVIVSNLEGDVGKVRQAIVIGTLVPLLMFLAWEAAILGNTTGVLSSGMDPVAALQAQKPALAPAVDAFSFLAVATSTIGFVLGLSDFIADGLSLEAGRQQPIPYAVTILPPYVLALSFPGIFFSALDAAGTYGVLVLFGLMPALMVWNERYAGVLPPAANIRIVPGGRATLLLVGGAALAVILNSFLTSLQGPN</sequence>
<comment type="subcellular location">
    <subcellularLocation>
        <location evidence="1">Cell inner membrane</location>
        <topology evidence="1">Multi-pass membrane protein</topology>
    </subcellularLocation>
</comment>
<dbReference type="Gene3D" id="1.20.1740.10">
    <property type="entry name" value="Amino acid/polyamine transporter I"/>
    <property type="match status" value="1"/>
</dbReference>
<reference evidence="9" key="1">
    <citation type="submission" date="2014-05" db="EMBL/GenBank/DDBJ databases">
        <title>The transcriptome of the halophilic microalga Tetraselmis sp. GSL018 isolated from the Great Salt Lake, Utah.</title>
        <authorList>
            <person name="Jinkerson R.E."/>
            <person name="D'Adamo S."/>
            <person name="Posewitz M.C."/>
        </authorList>
    </citation>
    <scope>NUCLEOTIDE SEQUENCE</scope>
    <source>
        <strain evidence="9">GSL018</strain>
    </source>
</reference>
<evidence type="ECO:0000256" key="8">
    <source>
        <dbReference type="SAM" id="Phobius"/>
    </source>
</evidence>
<feature type="transmembrane region" description="Helical" evidence="8">
    <location>
        <begin position="190"/>
        <end position="208"/>
    </location>
</feature>
<organism evidence="9">
    <name type="scientific">Tetraselmis sp. GSL018</name>
    <dbReference type="NCBI Taxonomy" id="582737"/>
    <lineage>
        <taxon>Eukaryota</taxon>
        <taxon>Viridiplantae</taxon>
        <taxon>Chlorophyta</taxon>
        <taxon>core chlorophytes</taxon>
        <taxon>Chlorodendrophyceae</taxon>
        <taxon>Chlorodendrales</taxon>
        <taxon>Chlorodendraceae</taxon>
        <taxon>Tetraselmis</taxon>
    </lineage>
</organism>
<evidence type="ECO:0000256" key="4">
    <source>
        <dbReference type="ARBA" id="ARBA00022519"/>
    </source>
</evidence>
<evidence type="ECO:0000313" key="9">
    <source>
        <dbReference type="EMBL" id="JAC71671.1"/>
    </source>
</evidence>
<name>A0A061RMB9_9CHLO</name>
<feature type="transmembrane region" description="Helical" evidence="8">
    <location>
        <begin position="108"/>
        <end position="130"/>
    </location>
</feature>
<evidence type="ECO:0000256" key="6">
    <source>
        <dbReference type="ARBA" id="ARBA00022989"/>
    </source>
</evidence>
<keyword evidence="5 8" id="KW-0812">Transmembrane</keyword>
<evidence type="ECO:0000256" key="3">
    <source>
        <dbReference type="ARBA" id="ARBA00022475"/>
    </source>
</evidence>
<dbReference type="PANTHER" id="PTHR32195">
    <property type="entry name" value="OS07G0662800 PROTEIN"/>
    <property type="match status" value="1"/>
</dbReference>
<feature type="transmembrane region" description="Helical" evidence="8">
    <location>
        <begin position="430"/>
        <end position="449"/>
    </location>
</feature>
<dbReference type="InterPro" id="IPR018227">
    <property type="entry name" value="Amino_acid_transport_2"/>
</dbReference>